<comment type="caution">
    <text evidence="19">The sequence shown here is derived from an EMBL/GenBank/DDBJ whole genome shotgun (WGS) entry which is preliminary data.</text>
</comment>
<evidence type="ECO:0000256" key="9">
    <source>
        <dbReference type="ARBA" id="ARBA00022617"/>
    </source>
</evidence>
<evidence type="ECO:0000256" key="1">
    <source>
        <dbReference type="ARBA" id="ARBA00004050"/>
    </source>
</evidence>
<evidence type="ECO:0000313" key="20">
    <source>
        <dbReference type="Proteomes" id="UP000054262"/>
    </source>
</evidence>
<dbReference type="EMBL" id="AAUX01000001">
    <property type="protein sequence ID" value="EAV47212.1"/>
    <property type="molecule type" value="Genomic_DNA"/>
</dbReference>
<comment type="pathway">
    <text evidence="3">Carbohydrate metabolism; tricarboxylic acid cycle.</text>
</comment>
<evidence type="ECO:0000256" key="13">
    <source>
        <dbReference type="ARBA" id="ARBA00022989"/>
    </source>
</evidence>
<feature type="binding site" evidence="16">
    <location>
        <position position="83"/>
    </location>
    <ligand>
        <name>a ubiquinone</name>
        <dbReference type="ChEBI" id="CHEBI:16389"/>
    </ligand>
</feature>
<evidence type="ECO:0000256" key="4">
    <source>
        <dbReference type="ARBA" id="ARBA00019425"/>
    </source>
</evidence>
<dbReference type="AlphaFoldDB" id="A0P6Q2"/>
<keyword evidence="14 17" id="KW-0408">Iron</keyword>
<dbReference type="PANTHER" id="PTHR38689">
    <property type="entry name" value="SUCCINATE DEHYDROGENASE HYDROPHOBIC MEMBRANE ANCHOR SUBUNIT"/>
    <property type="match status" value="1"/>
</dbReference>
<dbReference type="InterPro" id="IPR034804">
    <property type="entry name" value="SQR/QFR_C/D"/>
</dbReference>
<evidence type="ECO:0000256" key="15">
    <source>
        <dbReference type="ARBA" id="ARBA00023136"/>
    </source>
</evidence>
<evidence type="ECO:0000256" key="18">
    <source>
        <dbReference type="SAM" id="Phobius"/>
    </source>
</evidence>
<keyword evidence="12" id="KW-0249">Electron transport</keyword>
<protein>
    <recommendedName>
        <fullName evidence="4">Succinate dehydrogenase hydrophobic membrane anchor subunit</fullName>
    </recommendedName>
</protein>
<evidence type="ECO:0000256" key="16">
    <source>
        <dbReference type="PIRSR" id="PIRSR000169-1"/>
    </source>
</evidence>
<evidence type="ECO:0000256" key="5">
    <source>
        <dbReference type="ARBA" id="ARBA00022448"/>
    </source>
</evidence>
<dbReference type="Pfam" id="PF01127">
    <property type="entry name" value="Sdh_cyt"/>
    <property type="match status" value="1"/>
</dbReference>
<evidence type="ECO:0000256" key="7">
    <source>
        <dbReference type="ARBA" id="ARBA00022519"/>
    </source>
</evidence>
<dbReference type="GO" id="GO:0005886">
    <property type="term" value="C:plasma membrane"/>
    <property type="evidence" value="ECO:0007669"/>
    <property type="project" value="UniProtKB-SubCell"/>
</dbReference>
<name>A0P6Q2_9PROT</name>
<dbReference type="InterPro" id="IPR014312">
    <property type="entry name" value="Succ_DH_anchor"/>
</dbReference>
<evidence type="ECO:0000256" key="8">
    <source>
        <dbReference type="ARBA" id="ARBA00022532"/>
    </source>
</evidence>
<dbReference type="InterPro" id="IPR000701">
    <property type="entry name" value="SuccDH_FuR_B_TM-su"/>
</dbReference>
<evidence type="ECO:0000256" key="17">
    <source>
        <dbReference type="PIRSR" id="PIRSR000169-2"/>
    </source>
</evidence>
<dbReference type="Gene3D" id="1.20.1300.10">
    <property type="entry name" value="Fumarate reductase/succinate dehydrogenase, transmembrane subunit"/>
    <property type="match status" value="1"/>
</dbReference>
<evidence type="ECO:0000256" key="14">
    <source>
        <dbReference type="ARBA" id="ARBA00023004"/>
    </source>
</evidence>
<feature type="transmembrane region" description="Helical" evidence="18">
    <location>
        <begin position="60"/>
        <end position="80"/>
    </location>
</feature>
<dbReference type="SUPFAM" id="SSF81343">
    <property type="entry name" value="Fumarate reductase respiratory complex transmembrane subunits"/>
    <property type="match status" value="1"/>
</dbReference>
<dbReference type="UniPathway" id="UPA00223"/>
<keyword evidence="20" id="KW-1185">Reference proteome</keyword>
<evidence type="ECO:0000256" key="6">
    <source>
        <dbReference type="ARBA" id="ARBA00022475"/>
    </source>
</evidence>
<dbReference type="GO" id="GO:0020037">
    <property type="term" value="F:heme binding"/>
    <property type="evidence" value="ECO:0007669"/>
    <property type="project" value="InterPro"/>
</dbReference>
<keyword evidence="13 18" id="KW-1133">Transmembrane helix</keyword>
<keyword evidence="6" id="KW-1003">Cell membrane</keyword>
<keyword evidence="9 17" id="KW-0349">Heme</keyword>
<dbReference type="PIRSF" id="PIRSF000169">
    <property type="entry name" value="SDH_D"/>
    <property type="match status" value="1"/>
</dbReference>
<proteinExistence type="predicted"/>
<dbReference type="Proteomes" id="UP000054262">
    <property type="component" value="Unassembled WGS sequence"/>
</dbReference>
<evidence type="ECO:0000256" key="12">
    <source>
        <dbReference type="ARBA" id="ARBA00022982"/>
    </source>
</evidence>
<keyword evidence="5" id="KW-0813">Transport</keyword>
<comment type="cofactor">
    <cofactor evidence="17">
        <name>heme</name>
        <dbReference type="ChEBI" id="CHEBI:30413"/>
    </cofactor>
    <text evidence="17">The heme is bound between the two transmembrane subunits.</text>
</comment>
<reference evidence="19 20" key="1">
    <citation type="submission" date="2006-11" db="EMBL/GenBank/DDBJ databases">
        <authorList>
            <person name="Giovannoni S."/>
            <person name="Vergin K."/>
            <person name="Ferriera S."/>
            <person name="Johnson J."/>
            <person name="Kravitz S."/>
            <person name="Beeson K."/>
            <person name="Sutton G."/>
            <person name="Rogers Y.-H."/>
            <person name="Friedman R."/>
            <person name="Frazier M."/>
            <person name="Venter J.C."/>
        </authorList>
    </citation>
    <scope>NUCLEOTIDE SEQUENCE [LARGE SCALE GENOMIC DNA]</scope>
    <source>
        <strain evidence="19 20">HTCC2181</strain>
    </source>
</reference>
<keyword evidence="15 18" id="KW-0472">Membrane</keyword>
<evidence type="ECO:0000256" key="2">
    <source>
        <dbReference type="ARBA" id="ARBA00004429"/>
    </source>
</evidence>
<comment type="function">
    <text evidence="1">Membrane-anchoring subunit of succinate dehydrogenase (SDH).</text>
</comment>
<accession>A0P6Q2</accession>
<feature type="transmembrane region" description="Helical" evidence="18">
    <location>
        <begin position="92"/>
        <end position="113"/>
    </location>
</feature>
<keyword evidence="10 18" id="KW-0812">Transmembrane</keyword>
<dbReference type="GO" id="GO:0017004">
    <property type="term" value="P:cytochrome complex assembly"/>
    <property type="evidence" value="ECO:0007669"/>
    <property type="project" value="TreeGrafter"/>
</dbReference>
<evidence type="ECO:0000256" key="10">
    <source>
        <dbReference type="ARBA" id="ARBA00022692"/>
    </source>
</evidence>
<comment type="subcellular location">
    <subcellularLocation>
        <location evidence="2">Cell inner membrane</location>
        <topology evidence="2">Multi-pass membrane protein</topology>
    </subcellularLocation>
</comment>
<gene>
    <name evidence="19" type="ORF">MB2181_04025</name>
</gene>
<feature type="transmembrane region" description="Helical" evidence="18">
    <location>
        <begin position="21"/>
        <end position="40"/>
    </location>
</feature>
<keyword evidence="11 17" id="KW-0479">Metal-binding</keyword>
<evidence type="ECO:0000256" key="3">
    <source>
        <dbReference type="ARBA" id="ARBA00005163"/>
    </source>
</evidence>
<evidence type="ECO:0000313" key="19">
    <source>
        <dbReference type="EMBL" id="EAV47212.1"/>
    </source>
</evidence>
<feature type="binding site" description="axial binding residue" evidence="17">
    <location>
        <position position="71"/>
    </location>
    <ligand>
        <name>heme</name>
        <dbReference type="ChEBI" id="CHEBI:30413"/>
        <note>ligand shared with second transmembrane subunit</note>
    </ligand>
    <ligandPart>
        <name>Fe</name>
        <dbReference type="ChEBI" id="CHEBI:18248"/>
    </ligandPart>
</feature>
<sequence length="118" mass="13986">MNAKSLKSPFGGMTQWLYQRFTALFMTTYMISLALILTTYRPLTFDVWASLFDHWTIKYATLVFFILMFFHAWIGILHITEDYIKVIAVRTTINGFLFITMVIELIYLTYFLIGYSYD</sequence>
<dbReference type="NCBIfam" id="TIGR02968">
    <property type="entry name" value="succ_dehyd_anc"/>
    <property type="match status" value="1"/>
</dbReference>
<organism evidence="19 20">
    <name type="scientific">Methylophilales bacterium HTCC2181</name>
    <dbReference type="NCBI Taxonomy" id="383631"/>
    <lineage>
        <taxon>Bacteria</taxon>
        <taxon>Pseudomonadati</taxon>
        <taxon>Pseudomonadota</taxon>
        <taxon>Betaproteobacteria</taxon>
        <taxon>Nitrosomonadales</taxon>
        <taxon>OM43 clade</taxon>
    </lineage>
</organism>
<keyword evidence="8" id="KW-0816">Tricarboxylic acid cycle</keyword>
<dbReference type="GO" id="GO:0009055">
    <property type="term" value="F:electron transfer activity"/>
    <property type="evidence" value="ECO:0007669"/>
    <property type="project" value="TreeGrafter"/>
</dbReference>
<evidence type="ECO:0000256" key="11">
    <source>
        <dbReference type="ARBA" id="ARBA00022723"/>
    </source>
</evidence>
<dbReference type="OrthoDB" id="5612767at2"/>
<dbReference type="PANTHER" id="PTHR38689:SF1">
    <property type="entry name" value="SUCCINATE DEHYDROGENASE HYDROPHOBIC MEMBRANE ANCHOR SUBUNIT"/>
    <property type="match status" value="1"/>
</dbReference>
<dbReference type="GO" id="GO:0006099">
    <property type="term" value="P:tricarboxylic acid cycle"/>
    <property type="evidence" value="ECO:0007669"/>
    <property type="project" value="UniProtKB-UniPathway"/>
</dbReference>
<keyword evidence="7" id="KW-0997">Cell inner membrane</keyword>
<dbReference type="GO" id="GO:0046872">
    <property type="term" value="F:metal ion binding"/>
    <property type="evidence" value="ECO:0007669"/>
    <property type="project" value="UniProtKB-KW"/>
</dbReference>